<dbReference type="Gene3D" id="3.40.50.300">
    <property type="entry name" value="P-loop containing nucleotide triphosphate hydrolases"/>
    <property type="match status" value="1"/>
</dbReference>
<evidence type="ECO:0000313" key="12">
    <source>
        <dbReference type="Proteomes" id="UP000006365"/>
    </source>
</evidence>
<keyword evidence="5" id="KW-0819">tRNA processing</keyword>
<organism evidence="11 12">
    <name type="scientific">Desulfobulbus propionicus (strain ATCC 33891 / DSM 2032 / VKM B-1956 / 1pr3)</name>
    <dbReference type="NCBI Taxonomy" id="577650"/>
    <lineage>
        <taxon>Bacteria</taxon>
        <taxon>Pseudomonadati</taxon>
        <taxon>Thermodesulfobacteriota</taxon>
        <taxon>Desulfobulbia</taxon>
        <taxon>Desulfobulbales</taxon>
        <taxon>Desulfobulbaceae</taxon>
        <taxon>Desulfobulbus</taxon>
    </lineage>
</organism>
<evidence type="ECO:0000256" key="6">
    <source>
        <dbReference type="ARBA" id="ARBA00022723"/>
    </source>
</evidence>
<keyword evidence="6" id="KW-0479">Metal-binding</keyword>
<comment type="subcellular location">
    <subcellularLocation>
        <location evidence="1">Cytoplasm</location>
    </subcellularLocation>
</comment>
<dbReference type="Proteomes" id="UP000006365">
    <property type="component" value="Chromosome"/>
</dbReference>
<keyword evidence="8" id="KW-0067">ATP-binding</keyword>
<evidence type="ECO:0000256" key="9">
    <source>
        <dbReference type="ARBA" id="ARBA00022842"/>
    </source>
</evidence>
<protein>
    <recommendedName>
        <fullName evidence="3">tRNA threonylcarbamoyladenosine biosynthesis protein TsaE</fullName>
    </recommendedName>
    <alternativeName>
        <fullName evidence="10">t(6)A37 threonylcarbamoyladenosine biosynthesis protein TsaE</fullName>
    </alternativeName>
</protein>
<comment type="similarity">
    <text evidence="2">Belongs to the TsaE family.</text>
</comment>
<dbReference type="PANTHER" id="PTHR33540:SF2">
    <property type="entry name" value="TRNA THREONYLCARBAMOYLADENOSINE BIOSYNTHESIS PROTEIN TSAE"/>
    <property type="match status" value="1"/>
</dbReference>
<dbReference type="GO" id="GO:0005737">
    <property type="term" value="C:cytoplasm"/>
    <property type="evidence" value="ECO:0007669"/>
    <property type="project" value="UniProtKB-SubCell"/>
</dbReference>
<accession>A0A7U3YLW1</accession>
<evidence type="ECO:0000256" key="3">
    <source>
        <dbReference type="ARBA" id="ARBA00019010"/>
    </source>
</evidence>
<keyword evidence="9" id="KW-0460">Magnesium</keyword>
<dbReference type="Pfam" id="PF02367">
    <property type="entry name" value="TsaE"/>
    <property type="match status" value="1"/>
</dbReference>
<evidence type="ECO:0000256" key="8">
    <source>
        <dbReference type="ARBA" id="ARBA00022840"/>
    </source>
</evidence>
<dbReference type="PANTHER" id="PTHR33540">
    <property type="entry name" value="TRNA THREONYLCARBAMOYLADENOSINE BIOSYNTHESIS PROTEIN TSAE"/>
    <property type="match status" value="1"/>
</dbReference>
<evidence type="ECO:0000256" key="1">
    <source>
        <dbReference type="ARBA" id="ARBA00004496"/>
    </source>
</evidence>
<dbReference type="GO" id="GO:0005524">
    <property type="term" value="F:ATP binding"/>
    <property type="evidence" value="ECO:0007669"/>
    <property type="project" value="UniProtKB-KW"/>
</dbReference>
<dbReference type="SUPFAM" id="SSF52540">
    <property type="entry name" value="P-loop containing nucleoside triphosphate hydrolases"/>
    <property type="match status" value="1"/>
</dbReference>
<dbReference type="InterPro" id="IPR003442">
    <property type="entry name" value="T6A_TsaE"/>
</dbReference>
<keyword evidence="7" id="KW-0547">Nucleotide-binding</keyword>
<dbReference type="EMBL" id="CP002364">
    <property type="protein sequence ID" value="ADW17770.1"/>
    <property type="molecule type" value="Genomic_DNA"/>
</dbReference>
<dbReference type="NCBIfam" id="TIGR00150">
    <property type="entry name" value="T6A_YjeE"/>
    <property type="match status" value="1"/>
</dbReference>
<dbReference type="AlphaFoldDB" id="A0A7U3YLW1"/>
<dbReference type="GO" id="GO:0046872">
    <property type="term" value="F:metal ion binding"/>
    <property type="evidence" value="ECO:0007669"/>
    <property type="project" value="UniProtKB-KW"/>
</dbReference>
<evidence type="ECO:0000256" key="7">
    <source>
        <dbReference type="ARBA" id="ARBA00022741"/>
    </source>
</evidence>
<dbReference type="KEGG" id="dpr:Despr_1618"/>
<dbReference type="RefSeq" id="WP_015724311.1">
    <property type="nucleotide sequence ID" value="NC_014972.1"/>
</dbReference>
<evidence type="ECO:0000256" key="2">
    <source>
        <dbReference type="ARBA" id="ARBA00007599"/>
    </source>
</evidence>
<evidence type="ECO:0000313" key="11">
    <source>
        <dbReference type="EMBL" id="ADW17770.1"/>
    </source>
</evidence>
<keyword evidence="4" id="KW-0963">Cytoplasm</keyword>
<dbReference type="GO" id="GO:0002949">
    <property type="term" value="P:tRNA threonylcarbamoyladenosine modification"/>
    <property type="evidence" value="ECO:0007669"/>
    <property type="project" value="InterPro"/>
</dbReference>
<reference evidence="11 12" key="1">
    <citation type="journal article" date="2011" name="Stand. Genomic Sci.">
        <title>Complete genome sequence of Desulfobulbus propionicus type strain (1pr3).</title>
        <authorList>
            <person name="Pagani I."/>
            <person name="Lapidus A."/>
            <person name="Nolan M."/>
            <person name="Lucas S."/>
            <person name="Hammon N."/>
            <person name="Deshpande S."/>
            <person name="Cheng J.F."/>
            <person name="Chertkov O."/>
            <person name="Davenport K."/>
            <person name="Tapia R."/>
            <person name="Han C."/>
            <person name="Goodwin L."/>
            <person name="Pitluck S."/>
            <person name="Liolios K."/>
            <person name="Mavromatis K."/>
            <person name="Ivanova N."/>
            <person name="Mikhailova N."/>
            <person name="Pati A."/>
            <person name="Chen A."/>
            <person name="Palaniappan K."/>
            <person name="Land M."/>
            <person name="Hauser L."/>
            <person name="Chang Y.J."/>
            <person name="Jeffries C.D."/>
            <person name="Detter J.C."/>
            <person name="Brambilla E."/>
            <person name="Kannan K.P."/>
            <person name="Djao O.D."/>
            <person name="Rohde M."/>
            <person name="Pukall R."/>
            <person name="Spring S."/>
            <person name="Goker M."/>
            <person name="Sikorski J."/>
            <person name="Woyke T."/>
            <person name="Bristow J."/>
            <person name="Eisen J.A."/>
            <person name="Markowitz V."/>
            <person name="Hugenholtz P."/>
            <person name="Kyrpides N.C."/>
            <person name="Klenk H.P."/>
        </authorList>
    </citation>
    <scope>NUCLEOTIDE SEQUENCE [LARGE SCALE GENOMIC DNA]</scope>
    <source>
        <strain evidence="12">ATCC 33891 / DSM 2032 / 1pr3</strain>
    </source>
</reference>
<dbReference type="InterPro" id="IPR027417">
    <property type="entry name" value="P-loop_NTPase"/>
</dbReference>
<evidence type="ECO:0000256" key="4">
    <source>
        <dbReference type="ARBA" id="ARBA00022490"/>
    </source>
</evidence>
<evidence type="ECO:0000256" key="10">
    <source>
        <dbReference type="ARBA" id="ARBA00032441"/>
    </source>
</evidence>
<evidence type="ECO:0000256" key="5">
    <source>
        <dbReference type="ARBA" id="ARBA00022694"/>
    </source>
</evidence>
<gene>
    <name evidence="11" type="ordered locus">Despr_1618</name>
</gene>
<sequence>MANTAQPQEEQARDHALVVFCPSVESLAPLAEILATMLHAGDVLLLHGELGAGKTTLTQWLAQALGVDESQYVASPSFALMHEYQGRLPIFHMDLYRLRDEDDVEAAGLLDCFERQGLCIVEWPDRLGTLTPDERLDILLQPADSGARRITLTPWGFDWNQRIQRIAARLAA</sequence>
<keyword evidence="12" id="KW-1185">Reference proteome</keyword>
<proteinExistence type="inferred from homology"/>
<name>A0A7U3YLW1_DESPD</name>